<dbReference type="PROSITE" id="PS51257">
    <property type="entry name" value="PROKAR_LIPOPROTEIN"/>
    <property type="match status" value="1"/>
</dbReference>
<organism evidence="2 3">
    <name type="scientific">Pontibacter qinzhouensis</name>
    <dbReference type="NCBI Taxonomy" id="2603253"/>
    <lineage>
        <taxon>Bacteria</taxon>
        <taxon>Pseudomonadati</taxon>
        <taxon>Bacteroidota</taxon>
        <taxon>Cytophagia</taxon>
        <taxon>Cytophagales</taxon>
        <taxon>Hymenobacteraceae</taxon>
        <taxon>Pontibacter</taxon>
    </lineage>
</organism>
<accession>A0A5C8KB27</accession>
<name>A0A5C8KB27_9BACT</name>
<dbReference type="OrthoDB" id="9798122at2"/>
<dbReference type="Proteomes" id="UP000321926">
    <property type="component" value="Unassembled WGS sequence"/>
</dbReference>
<protein>
    <submittedName>
        <fullName evidence="2">Alpha/beta fold hydrolase</fullName>
    </submittedName>
</protein>
<evidence type="ECO:0000313" key="2">
    <source>
        <dbReference type="EMBL" id="TXK46452.1"/>
    </source>
</evidence>
<keyword evidence="3" id="KW-1185">Reference proteome</keyword>
<feature type="chain" id="PRO_5022806580" evidence="1">
    <location>
        <begin position="20"/>
        <end position="400"/>
    </location>
</feature>
<dbReference type="PANTHER" id="PTHR34853">
    <property type="match status" value="1"/>
</dbReference>
<gene>
    <name evidence="2" type="ORF">FVR03_10660</name>
</gene>
<dbReference type="SUPFAM" id="SSF53474">
    <property type="entry name" value="alpha/beta-Hydrolases"/>
    <property type="match status" value="1"/>
</dbReference>
<dbReference type="Gene3D" id="1.10.260.160">
    <property type="match status" value="1"/>
</dbReference>
<feature type="signal peptide" evidence="1">
    <location>
        <begin position="1"/>
        <end position="19"/>
    </location>
</feature>
<dbReference type="GO" id="GO:0016042">
    <property type="term" value="P:lipid catabolic process"/>
    <property type="evidence" value="ECO:0007669"/>
    <property type="project" value="InterPro"/>
</dbReference>
<sequence>MIKILAAYILFLSSFLSFTSCKTATDEPIPVVTDAQPASYVSSSLLLSVPLSTLQAILPNQPYAAYHNEVKFGVSVYKLIYKTTYQGKEINASGLICVPDGLSTLAPVLSVQHGTIFAHNEAPSHFSGVSGFELFASAGYITLIPDYLGFGESKQVLHPYYDRQHSAMAVVDMLKAAKEFYKEQHIATSDKLYLVGYSEGGYVTLAAQQEIETNAAHGLTITAVAAGAGGYDLTSMLQDVTSGQDYSYPAYLAYILHAYNQTNNWQRPLSDMFQEPYAAKLPALFNGSNSGSIINRELPRNPQKLLTPAFYQGLLQSNGEQTLKKALQDNSLTNWTPQSPTRLYHGTADDIVPFQNSQTTFDGFKANGAKNIEFFPIQGGTHGSSLAPMLESVIPWIKAN</sequence>
<evidence type="ECO:0000256" key="1">
    <source>
        <dbReference type="SAM" id="SignalP"/>
    </source>
</evidence>
<keyword evidence="2" id="KW-0378">Hydrolase</keyword>
<dbReference type="PANTHER" id="PTHR34853:SF1">
    <property type="entry name" value="LIPASE 5"/>
    <property type="match status" value="1"/>
</dbReference>
<dbReference type="AlphaFoldDB" id="A0A5C8KB27"/>
<dbReference type="Pfam" id="PF03583">
    <property type="entry name" value="LIP"/>
    <property type="match status" value="1"/>
</dbReference>
<dbReference type="PIRSF" id="PIRSF029171">
    <property type="entry name" value="Esterase_LipA"/>
    <property type="match status" value="1"/>
</dbReference>
<evidence type="ECO:0000313" key="3">
    <source>
        <dbReference type="Proteomes" id="UP000321926"/>
    </source>
</evidence>
<dbReference type="InterPro" id="IPR005152">
    <property type="entry name" value="Lipase_secreted"/>
</dbReference>
<dbReference type="EMBL" id="VRTY01000034">
    <property type="protein sequence ID" value="TXK46452.1"/>
    <property type="molecule type" value="Genomic_DNA"/>
</dbReference>
<comment type="caution">
    <text evidence="2">The sequence shown here is derived from an EMBL/GenBank/DDBJ whole genome shotgun (WGS) entry which is preliminary data.</text>
</comment>
<proteinExistence type="predicted"/>
<dbReference type="InterPro" id="IPR029058">
    <property type="entry name" value="AB_hydrolase_fold"/>
</dbReference>
<keyword evidence="1" id="KW-0732">Signal</keyword>
<dbReference type="GO" id="GO:0004806">
    <property type="term" value="F:triacylglycerol lipase activity"/>
    <property type="evidence" value="ECO:0007669"/>
    <property type="project" value="InterPro"/>
</dbReference>
<reference evidence="2 3" key="1">
    <citation type="submission" date="2019-08" db="EMBL/GenBank/DDBJ databases">
        <authorList>
            <person name="Shi S."/>
        </authorList>
    </citation>
    <scope>NUCLEOTIDE SEQUENCE [LARGE SCALE GENOMIC DNA]</scope>
    <source>
        <strain evidence="2 3">GY10130</strain>
    </source>
</reference>
<dbReference type="Gene3D" id="3.40.50.1820">
    <property type="entry name" value="alpha/beta hydrolase"/>
    <property type="match status" value="1"/>
</dbReference>
<dbReference type="RefSeq" id="WP_147921734.1">
    <property type="nucleotide sequence ID" value="NZ_VRTY01000034.1"/>
</dbReference>